<keyword evidence="3" id="KW-1185">Reference proteome</keyword>
<comment type="caution">
    <text evidence="2">The sequence shown here is derived from an EMBL/GenBank/DDBJ whole genome shotgun (WGS) entry which is preliminary data.</text>
</comment>
<protein>
    <submittedName>
        <fullName evidence="2">Uncharacterized protein</fullName>
    </submittedName>
</protein>
<gene>
    <name evidence="2" type="ORF">JJ685_06115</name>
</gene>
<reference evidence="2 3" key="1">
    <citation type="journal article" date="2017" name="Int. J. Syst. Evol. Microbiol.">
        <title>Ramlibacter monticola sp. nov., isolated from forest soil.</title>
        <authorList>
            <person name="Chaudhary D.K."/>
            <person name="Kim J."/>
        </authorList>
    </citation>
    <scope>NUCLEOTIDE SEQUENCE [LARGE SCALE GENOMIC DNA]</scope>
    <source>
        <strain evidence="2 3">KACC 19175</strain>
    </source>
</reference>
<evidence type="ECO:0000313" key="2">
    <source>
        <dbReference type="EMBL" id="MBL0390716.1"/>
    </source>
</evidence>
<dbReference type="EMBL" id="JAEQNE010000001">
    <property type="protein sequence ID" value="MBL0390716.1"/>
    <property type="molecule type" value="Genomic_DNA"/>
</dbReference>
<sequence length="54" mass="5543">MRLDDIDPSLRAGEPLLESLEDGFSPPPSAEGPPVAEAEPAASPEPALGSKSPF</sequence>
<feature type="region of interest" description="Disordered" evidence="1">
    <location>
        <begin position="1"/>
        <end position="54"/>
    </location>
</feature>
<evidence type="ECO:0000256" key="1">
    <source>
        <dbReference type="SAM" id="MobiDB-lite"/>
    </source>
</evidence>
<dbReference type="RefSeq" id="WP_201673298.1">
    <property type="nucleotide sequence ID" value="NZ_JAEQNE010000001.1"/>
</dbReference>
<dbReference type="Proteomes" id="UP000599109">
    <property type="component" value="Unassembled WGS sequence"/>
</dbReference>
<proteinExistence type="predicted"/>
<feature type="compositionally biased region" description="Low complexity" evidence="1">
    <location>
        <begin position="32"/>
        <end position="47"/>
    </location>
</feature>
<accession>A0A936YYZ0</accession>
<name>A0A936YYZ0_9BURK</name>
<evidence type="ECO:0000313" key="3">
    <source>
        <dbReference type="Proteomes" id="UP000599109"/>
    </source>
</evidence>
<dbReference type="AlphaFoldDB" id="A0A936YYZ0"/>
<organism evidence="2 3">
    <name type="scientific">Ramlibacter monticola</name>
    <dbReference type="NCBI Taxonomy" id="1926872"/>
    <lineage>
        <taxon>Bacteria</taxon>
        <taxon>Pseudomonadati</taxon>
        <taxon>Pseudomonadota</taxon>
        <taxon>Betaproteobacteria</taxon>
        <taxon>Burkholderiales</taxon>
        <taxon>Comamonadaceae</taxon>
        <taxon>Ramlibacter</taxon>
    </lineage>
</organism>